<feature type="compositionally biased region" description="Polar residues" evidence="1">
    <location>
        <begin position="51"/>
        <end position="74"/>
    </location>
</feature>
<organism evidence="2 3">
    <name type="scientific">Aaosphaeria arxii CBS 175.79</name>
    <dbReference type="NCBI Taxonomy" id="1450172"/>
    <lineage>
        <taxon>Eukaryota</taxon>
        <taxon>Fungi</taxon>
        <taxon>Dikarya</taxon>
        <taxon>Ascomycota</taxon>
        <taxon>Pezizomycotina</taxon>
        <taxon>Dothideomycetes</taxon>
        <taxon>Pleosporomycetidae</taxon>
        <taxon>Pleosporales</taxon>
        <taxon>Pleosporales incertae sedis</taxon>
        <taxon>Aaosphaeria</taxon>
    </lineage>
</organism>
<dbReference type="AlphaFoldDB" id="A0A6A5X967"/>
<sequence>MLPSPPPDLPKKPPFAPPAHPPPIKAEHPDRLQPVKLELPARSPSARHFSISENLAQNRKGTSRSEVASDTNGSEVKIGGSDCKASTEMSNPSSSLRLENRSKQPLPPPIQPPASSPSTLFQSIRISASFTVEVVSHHATSHCREENGNGGR</sequence>
<dbReference type="GeneID" id="54286862"/>
<dbReference type="RefSeq" id="XP_033377820.1">
    <property type="nucleotide sequence ID" value="XM_033529465.1"/>
</dbReference>
<evidence type="ECO:0000256" key="1">
    <source>
        <dbReference type="SAM" id="MobiDB-lite"/>
    </source>
</evidence>
<dbReference type="EMBL" id="ML978078">
    <property type="protein sequence ID" value="KAF2009481.1"/>
    <property type="molecule type" value="Genomic_DNA"/>
</dbReference>
<feature type="compositionally biased region" description="Pro residues" evidence="1">
    <location>
        <begin position="105"/>
        <end position="115"/>
    </location>
</feature>
<evidence type="ECO:0000313" key="3">
    <source>
        <dbReference type="Proteomes" id="UP000799778"/>
    </source>
</evidence>
<accession>A0A6A5X967</accession>
<keyword evidence="3" id="KW-1185">Reference proteome</keyword>
<feature type="compositionally biased region" description="Pro residues" evidence="1">
    <location>
        <begin position="1"/>
        <end position="24"/>
    </location>
</feature>
<protein>
    <submittedName>
        <fullName evidence="2">Uncharacterized protein</fullName>
    </submittedName>
</protein>
<evidence type="ECO:0000313" key="2">
    <source>
        <dbReference type="EMBL" id="KAF2009481.1"/>
    </source>
</evidence>
<feature type="compositionally biased region" description="Polar residues" evidence="1">
    <location>
        <begin position="87"/>
        <end position="97"/>
    </location>
</feature>
<dbReference type="Proteomes" id="UP000799778">
    <property type="component" value="Unassembled WGS sequence"/>
</dbReference>
<proteinExistence type="predicted"/>
<name>A0A6A5X967_9PLEO</name>
<gene>
    <name evidence="2" type="ORF">BU24DRAFT_428376</name>
</gene>
<feature type="region of interest" description="Disordered" evidence="1">
    <location>
        <begin position="1"/>
        <end position="120"/>
    </location>
</feature>
<reference evidence="2" key="1">
    <citation type="journal article" date="2020" name="Stud. Mycol.">
        <title>101 Dothideomycetes genomes: a test case for predicting lifestyles and emergence of pathogens.</title>
        <authorList>
            <person name="Haridas S."/>
            <person name="Albert R."/>
            <person name="Binder M."/>
            <person name="Bloem J."/>
            <person name="Labutti K."/>
            <person name="Salamov A."/>
            <person name="Andreopoulos B."/>
            <person name="Baker S."/>
            <person name="Barry K."/>
            <person name="Bills G."/>
            <person name="Bluhm B."/>
            <person name="Cannon C."/>
            <person name="Castanera R."/>
            <person name="Culley D."/>
            <person name="Daum C."/>
            <person name="Ezra D."/>
            <person name="Gonzalez J."/>
            <person name="Henrissat B."/>
            <person name="Kuo A."/>
            <person name="Liang C."/>
            <person name="Lipzen A."/>
            <person name="Lutzoni F."/>
            <person name="Magnuson J."/>
            <person name="Mondo S."/>
            <person name="Nolan M."/>
            <person name="Ohm R."/>
            <person name="Pangilinan J."/>
            <person name="Park H.-J."/>
            <person name="Ramirez L."/>
            <person name="Alfaro M."/>
            <person name="Sun H."/>
            <person name="Tritt A."/>
            <person name="Yoshinaga Y."/>
            <person name="Zwiers L.-H."/>
            <person name="Turgeon B."/>
            <person name="Goodwin S."/>
            <person name="Spatafora J."/>
            <person name="Crous P."/>
            <person name="Grigoriev I."/>
        </authorList>
    </citation>
    <scope>NUCLEOTIDE SEQUENCE</scope>
    <source>
        <strain evidence="2">CBS 175.79</strain>
    </source>
</reference>